<dbReference type="STRING" id="6526.A0A2C9JQF3"/>
<evidence type="ECO:0000313" key="3">
    <source>
        <dbReference type="Proteomes" id="UP000076420"/>
    </source>
</evidence>
<name>A0A2C9JQF3_BIOGL</name>
<dbReference type="EnsemblMetazoa" id="BGLB006357-RB">
    <property type="protein sequence ID" value="BGLB006357-PB"/>
    <property type="gene ID" value="BGLB006357"/>
</dbReference>
<dbReference type="PANTHER" id="PTHR46361:SF3">
    <property type="entry name" value="ELECTRON CARRIER_ PROTEIN DISULFIDE OXIDOREDUCTASE"/>
    <property type="match status" value="1"/>
</dbReference>
<gene>
    <name evidence="2" type="primary">106063712</name>
</gene>
<dbReference type="Pfam" id="PF04784">
    <property type="entry name" value="DUF547"/>
    <property type="match status" value="1"/>
</dbReference>
<dbReference type="VEuPathDB" id="VectorBase:BGLAX_051836"/>
<reference evidence="2" key="1">
    <citation type="submission" date="2020-05" db="UniProtKB">
        <authorList>
            <consortium name="EnsemblMetazoa"/>
        </authorList>
    </citation>
    <scope>IDENTIFICATION</scope>
    <source>
        <strain evidence="2">BB02</strain>
    </source>
</reference>
<proteinExistence type="predicted"/>
<dbReference type="AlphaFoldDB" id="A0A2C9JQF3"/>
<accession>A0A2C9JQF3</accession>
<dbReference type="KEGG" id="bgt:106063712"/>
<dbReference type="VEuPathDB" id="VectorBase:BGLB006357"/>
<dbReference type="RefSeq" id="XP_013077606.2">
    <property type="nucleotide sequence ID" value="XM_013222152.2"/>
</dbReference>
<organism evidence="2 3">
    <name type="scientific">Biomphalaria glabrata</name>
    <name type="common">Bloodfluke planorb</name>
    <name type="synonym">Freshwater snail</name>
    <dbReference type="NCBI Taxonomy" id="6526"/>
    <lineage>
        <taxon>Eukaryota</taxon>
        <taxon>Metazoa</taxon>
        <taxon>Spiralia</taxon>
        <taxon>Lophotrochozoa</taxon>
        <taxon>Mollusca</taxon>
        <taxon>Gastropoda</taxon>
        <taxon>Heterobranchia</taxon>
        <taxon>Euthyneura</taxon>
        <taxon>Panpulmonata</taxon>
        <taxon>Hygrophila</taxon>
        <taxon>Lymnaeoidea</taxon>
        <taxon>Planorbidae</taxon>
        <taxon>Biomphalaria</taxon>
    </lineage>
</organism>
<feature type="domain" description="DUF547" evidence="1">
    <location>
        <begin position="84"/>
        <end position="210"/>
    </location>
</feature>
<dbReference type="PANTHER" id="PTHR46361">
    <property type="entry name" value="ELECTRON CARRIER/ PROTEIN DISULFIDE OXIDOREDUCTASE"/>
    <property type="match status" value="1"/>
</dbReference>
<protein>
    <recommendedName>
        <fullName evidence="1">DUF547 domain-containing protein</fullName>
    </recommendedName>
</protein>
<dbReference type="Proteomes" id="UP000076420">
    <property type="component" value="Unassembled WGS sequence"/>
</dbReference>
<evidence type="ECO:0000259" key="1">
    <source>
        <dbReference type="Pfam" id="PF04784"/>
    </source>
</evidence>
<dbReference type="InterPro" id="IPR006869">
    <property type="entry name" value="DUF547"/>
</dbReference>
<dbReference type="OrthoDB" id="418495at2759"/>
<evidence type="ECO:0000313" key="2">
    <source>
        <dbReference type="EnsemblMetazoa" id="BGLB006357-PB"/>
    </source>
</evidence>
<sequence length="287" mass="33014">MAAKMEGIDLIRYRRTLNTTFLSTKKSIPGVELAERLRKSLLNLKSKFISANGKIVDYEKLKQSREFQDYKKDAVDLQIVDVIKMSDIEKKAFFINIYNCLTLHGLIEQPKLPESVLQVQQFFKTTSYTIAGLVFSLDDIEHGILRCNRPHPSSTKPTFSPDDPKLKFICKTFDPRIHFALVCGAKSCPAISVYSVDNLDAALDKATRNFCSQEVVISNEKNEIFISKLFQWYRSDFGVTDIDVLKWILPFLSQTEYDRYNMLIMKLEMVGSVAVKYLDYNWSLNIS</sequence>